<dbReference type="AlphaFoldDB" id="A0A366LAI8"/>
<dbReference type="InterPro" id="IPR050306">
    <property type="entry name" value="PfkB_Carbo_kinase"/>
</dbReference>
<dbReference type="PANTHER" id="PTHR43085">
    <property type="entry name" value="HEXOKINASE FAMILY MEMBER"/>
    <property type="match status" value="1"/>
</dbReference>
<dbReference type="CDD" id="cd01167">
    <property type="entry name" value="bac_FRK"/>
    <property type="match status" value="1"/>
</dbReference>
<keyword evidence="3 5" id="KW-0418">Kinase</keyword>
<dbReference type="PANTHER" id="PTHR43085:SF57">
    <property type="entry name" value="CARBOHYDRATE KINASE PFKB DOMAIN-CONTAINING PROTEIN"/>
    <property type="match status" value="1"/>
</dbReference>
<comment type="caution">
    <text evidence="5">The sequence shown here is derived from an EMBL/GenBank/DDBJ whole genome shotgun (WGS) entry which is preliminary data.</text>
</comment>
<reference evidence="5 6" key="1">
    <citation type="submission" date="2018-07" db="EMBL/GenBank/DDBJ databases">
        <title>A draft genome of a endophytic bacteria, a new species of Pedobacter.</title>
        <authorList>
            <person name="Zhang Z.D."/>
            <person name="Chen Z.J."/>
        </authorList>
    </citation>
    <scope>NUCLEOTIDE SEQUENCE [LARGE SCALE GENOMIC DNA]</scope>
    <source>
        <strain evidence="5 6">RS10</strain>
    </source>
</reference>
<organism evidence="5 6">
    <name type="scientific">Pedobacter miscanthi</name>
    <dbReference type="NCBI Taxonomy" id="2259170"/>
    <lineage>
        <taxon>Bacteria</taxon>
        <taxon>Pseudomonadati</taxon>
        <taxon>Bacteroidota</taxon>
        <taxon>Sphingobacteriia</taxon>
        <taxon>Sphingobacteriales</taxon>
        <taxon>Sphingobacteriaceae</taxon>
        <taxon>Pedobacter</taxon>
    </lineage>
</organism>
<dbReference type="Pfam" id="PF00294">
    <property type="entry name" value="PfkB"/>
    <property type="match status" value="1"/>
</dbReference>
<protein>
    <submittedName>
        <fullName evidence="5">Carbohydrate kinase</fullName>
    </submittedName>
</protein>
<dbReference type="InterPro" id="IPR011611">
    <property type="entry name" value="PfkB_dom"/>
</dbReference>
<evidence type="ECO:0000313" key="6">
    <source>
        <dbReference type="Proteomes" id="UP000252081"/>
    </source>
</evidence>
<evidence type="ECO:0000256" key="3">
    <source>
        <dbReference type="ARBA" id="ARBA00022777"/>
    </source>
</evidence>
<evidence type="ECO:0000259" key="4">
    <source>
        <dbReference type="Pfam" id="PF00294"/>
    </source>
</evidence>
<dbReference type="EMBL" id="QNQU01000003">
    <property type="protein sequence ID" value="RBQ10314.1"/>
    <property type="molecule type" value="Genomic_DNA"/>
</dbReference>
<evidence type="ECO:0000256" key="2">
    <source>
        <dbReference type="ARBA" id="ARBA00022679"/>
    </source>
</evidence>
<keyword evidence="2" id="KW-0808">Transferase</keyword>
<accession>A0A366LAI8</accession>
<dbReference type="Proteomes" id="UP000252081">
    <property type="component" value="Unassembled WGS sequence"/>
</dbReference>
<name>A0A366LAI8_9SPHI</name>
<dbReference type="Gene3D" id="3.40.1190.20">
    <property type="match status" value="1"/>
</dbReference>
<dbReference type="SUPFAM" id="SSF53613">
    <property type="entry name" value="Ribokinase-like"/>
    <property type="match status" value="1"/>
</dbReference>
<evidence type="ECO:0000256" key="1">
    <source>
        <dbReference type="ARBA" id="ARBA00010688"/>
    </source>
</evidence>
<comment type="similarity">
    <text evidence="1">Belongs to the carbohydrate kinase PfkB family.</text>
</comment>
<gene>
    <name evidence="5" type="ORF">DRW42_04605</name>
</gene>
<evidence type="ECO:0000313" key="5">
    <source>
        <dbReference type="EMBL" id="RBQ10314.1"/>
    </source>
</evidence>
<keyword evidence="6" id="KW-1185">Reference proteome</keyword>
<feature type="domain" description="Carbohydrate kinase PfkB" evidence="4">
    <location>
        <begin position="30"/>
        <end position="292"/>
    </location>
</feature>
<dbReference type="GO" id="GO:0016301">
    <property type="term" value="F:kinase activity"/>
    <property type="evidence" value="ECO:0007669"/>
    <property type="project" value="UniProtKB-KW"/>
</dbReference>
<proteinExistence type="inferred from homology"/>
<dbReference type="InterPro" id="IPR029056">
    <property type="entry name" value="Ribokinase-like"/>
</dbReference>
<sequence length="303" mass="33492">MVIYIFYQATMQNKVITIGEILWDVFPEGKKAGGSSMNVALNLHKQSIESSFISAVGDDDNGKELLSFLTGHHFSTDLIQVNTELPTSTVVVQLDENHQATYTIKQPVAWDDIKITDENVAAVKQADALVYCSLTCREEKSKKTILELLDHAKTKIFDINLRAPFYEKELIGALLAKADILKINEDEIVWVKKSFGLTGNTDEQLLKQLSKQFNIEIICLTLGDKGACVLKDGKLFKHEGYKVQVADTVGAGDAFLATFIACYLQGYPMETTLDNACKVGAFVASQPGANPDYNKKIYHMALG</sequence>